<keyword evidence="6" id="KW-0862">Zinc</keyword>
<evidence type="ECO:0000256" key="3">
    <source>
        <dbReference type="ARBA" id="ARBA00023157"/>
    </source>
</evidence>
<dbReference type="InterPro" id="IPR003582">
    <property type="entry name" value="ShKT_dom"/>
</dbReference>
<keyword evidence="6" id="KW-0479">Metal-binding</keyword>
<evidence type="ECO:0000313" key="9">
    <source>
        <dbReference type="Proteomes" id="UP000887540"/>
    </source>
</evidence>
<keyword evidence="9" id="KW-1185">Reference proteome</keyword>
<dbReference type="WBParaSite" id="ACRNAN_scaffold6985.g27439.t1">
    <property type="protein sequence ID" value="ACRNAN_scaffold6985.g27439.t1"/>
    <property type="gene ID" value="ACRNAN_scaffold6985.g27439"/>
</dbReference>
<dbReference type="GO" id="GO:0006508">
    <property type="term" value="P:proteolysis"/>
    <property type="evidence" value="ECO:0007669"/>
    <property type="project" value="UniProtKB-KW"/>
</dbReference>
<dbReference type="SMART" id="SM00235">
    <property type="entry name" value="ZnMc"/>
    <property type="match status" value="1"/>
</dbReference>
<keyword evidence="6" id="KW-0645">Protease</keyword>
<dbReference type="SUPFAM" id="SSF55486">
    <property type="entry name" value="Metalloproteases ('zincins'), catalytic domain"/>
    <property type="match status" value="1"/>
</dbReference>
<dbReference type="AlphaFoldDB" id="A0A914EC49"/>
<evidence type="ECO:0000313" key="10">
    <source>
        <dbReference type="WBParaSite" id="ACRNAN_scaffold6985.g27439.t1"/>
    </source>
</evidence>
<name>A0A914EC49_9BILA</name>
<dbReference type="PROSITE" id="PS51670">
    <property type="entry name" value="SHKT"/>
    <property type="match status" value="2"/>
</dbReference>
<protein>
    <recommendedName>
        <fullName evidence="6">Metalloendopeptidase</fullName>
        <ecNumber evidence="6">3.4.24.-</ecNumber>
    </recommendedName>
</protein>
<sequence>MLVRAALLFVLAYIFYQPGTGAPALQIKKVYSEIKRSQEHKGLVEINMDSELAPYFYQGDLLMSDEELDKIIRDYSNRQKRQALSDLTTLWSNPIPYTFSTSYPIDSTTQGYIQTILQWIQNHSCLTFVQDSSAAPHIEYNSESSGCFSNSLGKPNNTDPRYVNLGAGCNYGIGHEHERYDRDSYIYLDTNYLASGYLSQFDKYSSLTTTNYNKRYEYGSVMHYYAMVDCGSNPTTTSSSSQDSTTINPISSNPTCADQETRPGYCDYYKNLSYCEPTSQWYNWSQTWCAKTCGFCPTTCADQETRSGYCDYYKGLGYCDPSSQWYSWSQTWCAKTCGFCPASCADQETRSDYCDYYKGLGYCDPSSQWYSWAQTWCAHTCSFC</sequence>
<keyword evidence="6" id="KW-0732">Signal</keyword>
<evidence type="ECO:0000256" key="5">
    <source>
        <dbReference type="PROSITE-ProRule" id="PRU01211"/>
    </source>
</evidence>
<dbReference type="PANTHER" id="PTHR10127:SF856">
    <property type="entry name" value="METALLOENDOPEPTIDASE"/>
    <property type="match status" value="1"/>
</dbReference>
<dbReference type="Gene3D" id="3.40.390.10">
    <property type="entry name" value="Collagenase (Catalytic Domain)"/>
    <property type="match status" value="1"/>
</dbReference>
<organism evidence="9 10">
    <name type="scientific">Acrobeloides nanus</name>
    <dbReference type="NCBI Taxonomy" id="290746"/>
    <lineage>
        <taxon>Eukaryota</taxon>
        <taxon>Metazoa</taxon>
        <taxon>Ecdysozoa</taxon>
        <taxon>Nematoda</taxon>
        <taxon>Chromadorea</taxon>
        <taxon>Rhabditida</taxon>
        <taxon>Tylenchina</taxon>
        <taxon>Cephalobomorpha</taxon>
        <taxon>Cephaloboidea</taxon>
        <taxon>Cephalobidae</taxon>
        <taxon>Acrobeloides</taxon>
    </lineage>
</organism>
<feature type="domain" description="ShKT" evidence="7">
    <location>
        <begin position="256"/>
        <end position="296"/>
    </location>
</feature>
<feature type="disulfide bond" evidence="5">
    <location>
        <begin position="147"/>
        <end position="169"/>
    </location>
</feature>
<keyword evidence="2" id="KW-0865">Zymogen</keyword>
<dbReference type="InterPro" id="IPR024079">
    <property type="entry name" value="MetalloPept_cat_dom_sf"/>
</dbReference>
<dbReference type="Gene3D" id="1.10.10.1940">
    <property type="match status" value="1"/>
</dbReference>
<keyword evidence="6" id="KW-0378">Hydrolase</keyword>
<dbReference type="Pfam" id="PF01400">
    <property type="entry name" value="Astacin"/>
    <property type="match status" value="1"/>
</dbReference>
<keyword evidence="6" id="KW-0482">Metalloprotease</keyword>
<dbReference type="Pfam" id="PF01549">
    <property type="entry name" value="ShK"/>
    <property type="match status" value="3"/>
</dbReference>
<evidence type="ECO:0000259" key="7">
    <source>
        <dbReference type="PROSITE" id="PS51670"/>
    </source>
</evidence>
<dbReference type="Proteomes" id="UP000887540">
    <property type="component" value="Unplaced"/>
</dbReference>
<accession>A0A914EC49</accession>
<dbReference type="GO" id="GO:0004222">
    <property type="term" value="F:metalloendopeptidase activity"/>
    <property type="evidence" value="ECO:0007669"/>
    <property type="project" value="UniProtKB-UniRule"/>
</dbReference>
<dbReference type="PROSITE" id="PS51864">
    <property type="entry name" value="ASTACIN"/>
    <property type="match status" value="1"/>
</dbReference>
<keyword evidence="3 5" id="KW-1015">Disulfide bond</keyword>
<evidence type="ECO:0000256" key="2">
    <source>
        <dbReference type="ARBA" id="ARBA00023145"/>
    </source>
</evidence>
<feature type="domain" description="ShKT" evidence="7">
    <location>
        <begin position="300"/>
        <end position="340"/>
    </location>
</feature>
<comment type="function">
    <text evidence="1">Metalloprotease.</text>
</comment>
<dbReference type="GO" id="GO:0008270">
    <property type="term" value="F:zinc ion binding"/>
    <property type="evidence" value="ECO:0007669"/>
    <property type="project" value="InterPro"/>
</dbReference>
<dbReference type="PRINTS" id="PR00480">
    <property type="entry name" value="ASTACIN"/>
</dbReference>
<proteinExistence type="predicted"/>
<reference evidence="10" key="1">
    <citation type="submission" date="2022-11" db="UniProtKB">
        <authorList>
            <consortium name="WormBaseParasite"/>
        </authorList>
    </citation>
    <scope>IDENTIFICATION</scope>
</reference>
<dbReference type="SMART" id="SM00254">
    <property type="entry name" value="ShKT"/>
    <property type="match status" value="2"/>
</dbReference>
<comment type="cofactor">
    <cofactor evidence="6">
        <name>Zn(2+)</name>
        <dbReference type="ChEBI" id="CHEBI:29105"/>
    </cofactor>
    <text evidence="6">Binds 1 zinc ion per subunit.</text>
</comment>
<evidence type="ECO:0000256" key="1">
    <source>
        <dbReference type="ARBA" id="ARBA00002657"/>
    </source>
</evidence>
<dbReference type="EC" id="3.4.24.-" evidence="6"/>
<feature type="chain" id="PRO_5038171438" description="Metalloendopeptidase" evidence="6">
    <location>
        <begin position="22"/>
        <end position="384"/>
    </location>
</feature>
<dbReference type="PANTHER" id="PTHR10127">
    <property type="entry name" value="DISCOIDIN, CUB, EGF, LAMININ , AND ZINC METALLOPROTEASE DOMAIN CONTAINING"/>
    <property type="match status" value="1"/>
</dbReference>
<comment type="caution">
    <text evidence="4">Lacks conserved residue(s) required for the propagation of feature annotation.</text>
</comment>
<evidence type="ECO:0000259" key="8">
    <source>
        <dbReference type="PROSITE" id="PS51864"/>
    </source>
</evidence>
<dbReference type="InterPro" id="IPR006026">
    <property type="entry name" value="Peptidase_Metallo"/>
</dbReference>
<feature type="signal peptide" evidence="6">
    <location>
        <begin position="1"/>
        <end position="21"/>
    </location>
</feature>
<evidence type="ECO:0000256" key="4">
    <source>
        <dbReference type="PROSITE-ProRule" id="PRU01005"/>
    </source>
</evidence>
<feature type="domain" description="Peptidase M12A" evidence="8">
    <location>
        <begin position="82"/>
        <end position="278"/>
    </location>
</feature>
<dbReference type="InterPro" id="IPR001506">
    <property type="entry name" value="Peptidase_M12A"/>
</dbReference>
<evidence type="ECO:0000256" key="6">
    <source>
        <dbReference type="RuleBase" id="RU361183"/>
    </source>
</evidence>